<evidence type="ECO:0000313" key="3">
    <source>
        <dbReference type="Proteomes" id="UP000327044"/>
    </source>
</evidence>
<keyword evidence="3" id="KW-1185">Reference proteome</keyword>
<evidence type="ECO:0000256" key="1">
    <source>
        <dbReference type="SAM" id="MobiDB-lite"/>
    </source>
</evidence>
<protein>
    <submittedName>
        <fullName evidence="2">Uncharacterized protein</fullName>
    </submittedName>
</protein>
<proteinExistence type="predicted"/>
<dbReference type="PANTHER" id="PTHR33480">
    <property type="entry name" value="SET DOMAIN-CONTAINING PROTEIN-RELATED"/>
    <property type="match status" value="1"/>
</dbReference>
<dbReference type="EMBL" id="VVIM01001983">
    <property type="protein sequence ID" value="KAB0790066.1"/>
    <property type="molecule type" value="Genomic_DNA"/>
</dbReference>
<dbReference type="InParanoid" id="A0A5N3ZYB9"/>
<comment type="caution">
    <text evidence="2">The sequence shown here is derived from an EMBL/GenBank/DDBJ whole genome shotgun (WGS) entry which is preliminary data.</text>
</comment>
<dbReference type="Proteomes" id="UP000327044">
    <property type="component" value="Unassembled WGS sequence"/>
</dbReference>
<dbReference type="AlphaFoldDB" id="A0A5N3ZYB9"/>
<evidence type="ECO:0000313" key="2">
    <source>
        <dbReference type="EMBL" id="KAB0790066.1"/>
    </source>
</evidence>
<feature type="region of interest" description="Disordered" evidence="1">
    <location>
        <begin position="585"/>
        <end position="608"/>
    </location>
</feature>
<reference evidence="2 3" key="1">
    <citation type="journal article" date="2018" name="Elife">
        <title>Firefly genomes illuminate parallel origins of bioluminescence in beetles.</title>
        <authorList>
            <person name="Fallon T.R."/>
            <person name="Lower S.E."/>
            <person name="Chang C.H."/>
            <person name="Bessho-Uehara M."/>
            <person name="Martin G.J."/>
            <person name="Bewick A.J."/>
            <person name="Behringer M."/>
            <person name="Debat H.J."/>
            <person name="Wong I."/>
            <person name="Day J.C."/>
            <person name="Suvorov A."/>
            <person name="Silva C.J."/>
            <person name="Stanger-Hall K.F."/>
            <person name="Hall D.W."/>
            <person name="Schmitz R.J."/>
            <person name="Nelson D.R."/>
            <person name="Lewis S.M."/>
            <person name="Shigenobu S."/>
            <person name="Bybee S.M."/>
            <person name="Larracuente A.M."/>
            <person name="Oba Y."/>
            <person name="Weng J.K."/>
        </authorList>
    </citation>
    <scope>NUCLEOTIDE SEQUENCE [LARGE SCALE GENOMIC DNA]</scope>
    <source>
        <strain evidence="2">1611_PpyrPB1</strain>
        <tissue evidence="2">Whole body</tissue>
    </source>
</reference>
<dbReference type="PANTHER" id="PTHR33480:SF1">
    <property type="entry name" value="TYR RECOMBINASE DOMAIN-CONTAINING PROTEIN"/>
    <property type="match status" value="1"/>
</dbReference>
<sequence>ATLHKLRWKKKKTYCKFCNESVTNFERHLQRNHAECKEVIEFLSFPKRSQERKTIITLLRNSGHFDEFLRGNVLPVYRGNISKSLEYYPCSHCKGVFAKTYLSRHTRKCVIKGITDGLGRKKHLAKSQTLIACSLQRNSNIQKLRVVEEVFNIMKVDEISLVAKTDVLIAQFGENYLKKHKRQQMATVCSNKIRELARFLIQFREITNNSSCSLMDTLNPVFFDTVIECAKKLGGYDPVTKMYRAPSLSTHIGTSLKQSSEILIRLLLKEDASVKCNDKEKKIKEIKRFKDLINSQWTTEIASLAIKNLNEKKWEKPTILPLTRDILKFKEFLITVANRSVATLRENSNNVKAFKELVEASLALTVLYNRRRIGDVQYATLQNYTSNFSTINQEECISALSESEKVLTKHYKRIVTGGKGSRAVVILFPIQIREYIDLIIDTRNKTNYVPDKNPYLFCCPDSLKWVRADTAIRKFALKAKLEQPQHISSNKLRKQIATVMQILNMNKEETEQLPQDVYQTAKISKLLIMMDKGTGKKYKGKSLDEIQIDPDTELAELGNSDSEDEAVPTTKDVLLEENLLSNTSPRKENNIAIESTSKKSGGRGRWSAEQKSVVTQYFKGHIKSKKAPKKEECEKLKKLHGLLKDKDWVQIKTLVYNSYR</sequence>
<accession>A0A5N3ZYB9</accession>
<organism evidence="2 3">
    <name type="scientific">Photinus pyralis</name>
    <name type="common">Common eastern firefly</name>
    <name type="synonym">Lampyris pyralis</name>
    <dbReference type="NCBI Taxonomy" id="7054"/>
    <lineage>
        <taxon>Eukaryota</taxon>
        <taxon>Metazoa</taxon>
        <taxon>Ecdysozoa</taxon>
        <taxon>Arthropoda</taxon>
        <taxon>Hexapoda</taxon>
        <taxon>Insecta</taxon>
        <taxon>Pterygota</taxon>
        <taxon>Neoptera</taxon>
        <taxon>Endopterygota</taxon>
        <taxon>Coleoptera</taxon>
        <taxon>Polyphaga</taxon>
        <taxon>Elateriformia</taxon>
        <taxon>Elateroidea</taxon>
        <taxon>Lampyridae</taxon>
        <taxon>Lampyrinae</taxon>
        <taxon>Photinus</taxon>
    </lineage>
</organism>
<name>A0A5N3ZYB9_PHOPY</name>
<gene>
    <name evidence="2" type="ORF">PPYR_15612</name>
</gene>
<feature type="non-terminal residue" evidence="2">
    <location>
        <position position="1"/>
    </location>
</feature>